<dbReference type="RefSeq" id="XP_058330375.1">
    <property type="nucleotide sequence ID" value="XM_058474635.1"/>
</dbReference>
<dbReference type="Proteomes" id="UP001150941">
    <property type="component" value="Unassembled WGS sequence"/>
</dbReference>
<dbReference type="Pfam" id="PF11951">
    <property type="entry name" value="Fungal_trans_2"/>
    <property type="match status" value="1"/>
</dbReference>
<evidence type="ECO:0008006" key="3">
    <source>
        <dbReference type="Google" id="ProtNLM"/>
    </source>
</evidence>
<dbReference type="EMBL" id="JAPQKS010000004">
    <property type="protein sequence ID" value="KAJ5232382.1"/>
    <property type="molecule type" value="Genomic_DNA"/>
</dbReference>
<dbReference type="OrthoDB" id="5089701at2759"/>
<proteinExistence type="predicted"/>
<evidence type="ECO:0000313" key="1">
    <source>
        <dbReference type="EMBL" id="KAJ5232382.1"/>
    </source>
</evidence>
<comment type="caution">
    <text evidence="1">The sequence shown here is derived from an EMBL/GenBank/DDBJ whole genome shotgun (WGS) entry which is preliminary data.</text>
</comment>
<reference evidence="1" key="2">
    <citation type="journal article" date="2023" name="IMA Fungus">
        <title>Comparative genomic study of the Penicillium genus elucidates a diverse pangenome and 15 lateral gene transfer events.</title>
        <authorList>
            <person name="Petersen C."/>
            <person name="Sorensen T."/>
            <person name="Nielsen M.R."/>
            <person name="Sondergaard T.E."/>
            <person name="Sorensen J.L."/>
            <person name="Fitzpatrick D.A."/>
            <person name="Frisvad J.C."/>
            <person name="Nielsen K.L."/>
        </authorList>
    </citation>
    <scope>NUCLEOTIDE SEQUENCE</scope>
    <source>
        <strain evidence="1">IBT 19713</strain>
    </source>
</reference>
<accession>A0A9W9NZ48</accession>
<reference evidence="1" key="1">
    <citation type="submission" date="2022-11" db="EMBL/GenBank/DDBJ databases">
        <authorList>
            <person name="Petersen C."/>
        </authorList>
    </citation>
    <scope>NUCLEOTIDE SEQUENCE</scope>
    <source>
        <strain evidence="1">IBT 19713</strain>
    </source>
</reference>
<gene>
    <name evidence="1" type="ORF">N7468_005338</name>
</gene>
<protein>
    <recommendedName>
        <fullName evidence="3">Transcription factor domain-containing protein</fullName>
    </recommendedName>
</protein>
<organism evidence="1 2">
    <name type="scientific">Penicillium chermesinum</name>
    <dbReference type="NCBI Taxonomy" id="63820"/>
    <lineage>
        <taxon>Eukaryota</taxon>
        <taxon>Fungi</taxon>
        <taxon>Dikarya</taxon>
        <taxon>Ascomycota</taxon>
        <taxon>Pezizomycotina</taxon>
        <taxon>Eurotiomycetes</taxon>
        <taxon>Eurotiomycetidae</taxon>
        <taxon>Eurotiales</taxon>
        <taxon>Aspergillaceae</taxon>
        <taxon>Penicillium</taxon>
    </lineage>
</organism>
<sequence length="315" mass="34436">MSAALKNDLLAGSVDASLAEVDLRSRDSELKSRGEVAIGPFSVLDFTAPTGKRDEHPDVIQGDAHTLSSLHQTIKATNAIMPEDISNRSPGSIIDSLSHMDEFLHWSDLLSFSPDQAGFASHPSLSMPYDLSFDLGQEIESSLPTPAHETMRTVTPQQTPMELEIATVDVLKDAQFLLKHFQDVVIPQIMAIPFGLKSPWRILNLPAAVVAFGDTTFLGTEGVSHARLANLYGLLACAAIDLARRPHLGTFQSAENWFQIASQTYQQAKDHLQVSLQHETEGPKKAKYKDQLMAANILTQYAVSSVGVLCLVEIY</sequence>
<name>A0A9W9NZ48_9EURO</name>
<dbReference type="AlphaFoldDB" id="A0A9W9NZ48"/>
<dbReference type="GeneID" id="83201938"/>
<evidence type="ECO:0000313" key="2">
    <source>
        <dbReference type="Proteomes" id="UP001150941"/>
    </source>
</evidence>
<dbReference type="InterPro" id="IPR021858">
    <property type="entry name" value="Fun_TF"/>
</dbReference>
<keyword evidence="2" id="KW-1185">Reference proteome</keyword>